<name>A0A7W7INJ9_9CAUL</name>
<dbReference type="RefSeq" id="WP_184268328.1">
    <property type="nucleotide sequence ID" value="NZ_JACHKY010000002.1"/>
</dbReference>
<dbReference type="Proteomes" id="UP000539957">
    <property type="component" value="Unassembled WGS sequence"/>
</dbReference>
<proteinExistence type="predicted"/>
<organism evidence="1 2">
    <name type="scientific">Brevundimonas bullata</name>
    <dbReference type="NCBI Taxonomy" id="13160"/>
    <lineage>
        <taxon>Bacteria</taxon>
        <taxon>Pseudomonadati</taxon>
        <taxon>Pseudomonadota</taxon>
        <taxon>Alphaproteobacteria</taxon>
        <taxon>Caulobacterales</taxon>
        <taxon>Caulobacteraceae</taxon>
        <taxon>Brevundimonas</taxon>
    </lineage>
</organism>
<evidence type="ECO:0000313" key="2">
    <source>
        <dbReference type="Proteomes" id="UP000539957"/>
    </source>
</evidence>
<dbReference type="AlphaFoldDB" id="A0A7W7INJ9"/>
<dbReference type="EMBL" id="JACHKY010000002">
    <property type="protein sequence ID" value="MBB4797606.1"/>
    <property type="molecule type" value="Genomic_DNA"/>
</dbReference>
<reference evidence="1 2" key="1">
    <citation type="submission" date="2020-08" db="EMBL/GenBank/DDBJ databases">
        <title>Functional genomics of gut bacteria from endangered species of beetles.</title>
        <authorList>
            <person name="Carlos-Shanley C."/>
        </authorList>
    </citation>
    <scope>NUCLEOTIDE SEQUENCE [LARGE SCALE GENOMIC DNA]</scope>
    <source>
        <strain evidence="1 2">S00123</strain>
    </source>
</reference>
<comment type="caution">
    <text evidence="1">The sequence shown here is derived from an EMBL/GenBank/DDBJ whole genome shotgun (WGS) entry which is preliminary data.</text>
</comment>
<gene>
    <name evidence="1" type="ORF">HNP32_001330</name>
</gene>
<sequence length="68" mass="7525">MGRQFTQLERRIAGAQGLLLAKMSEFAAHVTADNPKAAERTRDETSAALESYFDLTDESVTEAMKKGY</sequence>
<accession>A0A7W7INJ9</accession>
<protein>
    <submittedName>
        <fullName evidence="1">Uncharacterized protein</fullName>
    </submittedName>
</protein>
<evidence type="ECO:0000313" key="1">
    <source>
        <dbReference type="EMBL" id="MBB4797606.1"/>
    </source>
</evidence>
<keyword evidence="2" id="KW-1185">Reference proteome</keyword>